<evidence type="ECO:0000259" key="6">
    <source>
        <dbReference type="PROSITE" id="PS51443"/>
    </source>
</evidence>
<dbReference type="Proteomes" id="UP000267448">
    <property type="component" value="Unassembled WGS sequence"/>
</dbReference>
<evidence type="ECO:0000256" key="1">
    <source>
        <dbReference type="ARBA" id="ARBA00012468"/>
    </source>
</evidence>
<dbReference type="RefSeq" id="WP_126523388.1">
    <property type="nucleotide sequence ID" value="NZ_RXNU01000024.1"/>
</dbReference>
<dbReference type="InterPro" id="IPR007719">
    <property type="entry name" value="PCS_N"/>
</dbReference>
<dbReference type="PROSITE" id="PS51443">
    <property type="entry name" value="PCS"/>
    <property type="match status" value="1"/>
</dbReference>
<dbReference type="GO" id="GO:0046938">
    <property type="term" value="P:phytochelatin biosynthetic process"/>
    <property type="evidence" value="ECO:0007669"/>
    <property type="project" value="InterPro"/>
</dbReference>
<evidence type="ECO:0000313" key="7">
    <source>
        <dbReference type="EMBL" id="RTR36504.1"/>
    </source>
</evidence>
<dbReference type="AlphaFoldDB" id="A0A3S0LIV6"/>
<evidence type="ECO:0000256" key="5">
    <source>
        <dbReference type="SAM" id="SignalP"/>
    </source>
</evidence>
<dbReference type="OrthoDB" id="8560621at2"/>
<dbReference type="Pfam" id="PF05023">
    <property type="entry name" value="Phytochelatin"/>
    <property type="match status" value="1"/>
</dbReference>
<keyword evidence="3" id="KW-0808">Transferase</keyword>
<name>A0A3S0LIV6_9GAMM</name>
<gene>
    <name evidence="7" type="ORF">EKG38_23870</name>
</gene>
<dbReference type="InterPro" id="IPR038156">
    <property type="entry name" value="PCS_N_sf"/>
</dbReference>
<evidence type="ECO:0000256" key="4">
    <source>
        <dbReference type="ARBA" id="ARBA00022723"/>
    </source>
</evidence>
<dbReference type="PANTHER" id="PTHR33447:SF20">
    <property type="entry name" value="GLUTATHIONE GAMMA-GLUTAMYLCYSTEINYLTRANSFERASE"/>
    <property type="match status" value="1"/>
</dbReference>
<dbReference type="InterPro" id="IPR040409">
    <property type="entry name" value="PCS-like"/>
</dbReference>
<dbReference type="SUPFAM" id="SSF54001">
    <property type="entry name" value="Cysteine proteinases"/>
    <property type="match status" value="1"/>
</dbReference>
<dbReference type="GO" id="GO:0016756">
    <property type="term" value="F:glutathione gamma-glutamylcysteinyltransferase activity"/>
    <property type="evidence" value="ECO:0007669"/>
    <property type="project" value="UniProtKB-EC"/>
</dbReference>
<keyword evidence="2" id="KW-0104">Cadmium</keyword>
<comment type="caution">
    <text evidence="7">The sequence shown here is derived from an EMBL/GenBank/DDBJ whole genome shotgun (WGS) entry which is preliminary data.</text>
</comment>
<keyword evidence="4" id="KW-0479">Metal-binding</keyword>
<evidence type="ECO:0000256" key="3">
    <source>
        <dbReference type="ARBA" id="ARBA00022679"/>
    </source>
</evidence>
<feature type="signal peptide" evidence="5">
    <location>
        <begin position="1"/>
        <end position="28"/>
    </location>
</feature>
<dbReference type="PANTHER" id="PTHR33447">
    <property type="entry name" value="GLUTATHIONE GAMMA-GLUTAMYLCYSTEINYLTRANSFERASE"/>
    <property type="match status" value="1"/>
</dbReference>
<evidence type="ECO:0000313" key="8">
    <source>
        <dbReference type="Proteomes" id="UP000267448"/>
    </source>
</evidence>
<keyword evidence="8" id="KW-1185">Reference proteome</keyword>
<organism evidence="7 8">
    <name type="scientific">Shewanella canadensis</name>
    <dbReference type="NCBI Taxonomy" id="271096"/>
    <lineage>
        <taxon>Bacteria</taxon>
        <taxon>Pseudomonadati</taxon>
        <taxon>Pseudomonadota</taxon>
        <taxon>Gammaproteobacteria</taxon>
        <taxon>Alteromonadales</taxon>
        <taxon>Shewanellaceae</taxon>
        <taxon>Shewanella</taxon>
    </lineage>
</organism>
<feature type="domain" description="Peptidase C83" evidence="6">
    <location>
        <begin position="14"/>
        <end position="269"/>
    </location>
</feature>
<feature type="chain" id="PRO_5018610927" description="glutathione gamma-glutamylcysteinyltransferase" evidence="5">
    <location>
        <begin position="29"/>
        <end position="269"/>
    </location>
</feature>
<dbReference type="GO" id="GO:0010038">
    <property type="term" value="P:response to metal ion"/>
    <property type="evidence" value="ECO:0007669"/>
    <property type="project" value="InterPro"/>
</dbReference>
<accession>A0A3S0LIV6</accession>
<dbReference type="GO" id="GO:0046872">
    <property type="term" value="F:metal ion binding"/>
    <property type="evidence" value="ECO:0007669"/>
    <property type="project" value="UniProtKB-KW"/>
</dbReference>
<dbReference type="EMBL" id="RXNU01000024">
    <property type="protein sequence ID" value="RTR36504.1"/>
    <property type="molecule type" value="Genomic_DNA"/>
</dbReference>
<sequence>MNPTIRRTTVSLLILLIGLLLNQAPSFADELVSWNSNEGISRLEQARVKHDFYALTPHFEGQSNKVFCGVASMAIVANTLRVDRDATDIPLDESRISTQERRFFPKGDWSPFFHRYTQESILTGQGKTRIEIMGAPSDSDSEGDYGMKLSDLDALAASLKFKTQTTYVAEDKLLDQTYSIKVKQHLIDALSNNEQFVIINYSRKPLNQRGDGHFSPLAAYHAASDSFLIMDVSNTFQTWVWVESKQLMQAMARIDKQNSRGFIVISEDS</sequence>
<dbReference type="Gene3D" id="3.90.70.30">
    <property type="entry name" value="Phytochelatin synthase, N-terminal domain"/>
    <property type="match status" value="1"/>
</dbReference>
<reference evidence="7 8" key="1">
    <citation type="submission" date="2018-12" db="EMBL/GenBank/DDBJ databases">
        <authorList>
            <person name="Yu L."/>
        </authorList>
    </citation>
    <scope>NUCLEOTIDE SEQUENCE [LARGE SCALE GENOMIC DNA]</scope>
    <source>
        <strain evidence="7 8">HAW-EB2</strain>
    </source>
</reference>
<dbReference type="InterPro" id="IPR038765">
    <property type="entry name" value="Papain-like_cys_pep_sf"/>
</dbReference>
<evidence type="ECO:0000256" key="2">
    <source>
        <dbReference type="ARBA" id="ARBA00022539"/>
    </source>
</evidence>
<keyword evidence="5" id="KW-0732">Signal</keyword>
<proteinExistence type="predicted"/>
<dbReference type="EC" id="2.3.2.15" evidence="1"/>
<protein>
    <recommendedName>
        <fullName evidence="1">glutathione gamma-glutamylcysteinyltransferase</fullName>
        <ecNumber evidence="1">2.3.2.15</ecNumber>
    </recommendedName>
</protein>